<organism evidence="2 3">
    <name type="scientific">Lucilia cuprina</name>
    <name type="common">Green bottle fly</name>
    <name type="synonym">Australian sheep blowfly</name>
    <dbReference type="NCBI Taxonomy" id="7375"/>
    <lineage>
        <taxon>Eukaryota</taxon>
        <taxon>Metazoa</taxon>
        <taxon>Ecdysozoa</taxon>
        <taxon>Arthropoda</taxon>
        <taxon>Hexapoda</taxon>
        <taxon>Insecta</taxon>
        <taxon>Pterygota</taxon>
        <taxon>Neoptera</taxon>
        <taxon>Endopterygota</taxon>
        <taxon>Diptera</taxon>
        <taxon>Brachycera</taxon>
        <taxon>Muscomorpha</taxon>
        <taxon>Oestroidea</taxon>
        <taxon>Calliphoridae</taxon>
        <taxon>Luciliinae</taxon>
        <taxon>Lucilia</taxon>
    </lineage>
</organism>
<feature type="region of interest" description="Disordered" evidence="1">
    <location>
        <begin position="1"/>
        <end position="24"/>
    </location>
</feature>
<accession>A0A0L0CD27</accession>
<proteinExistence type="predicted"/>
<keyword evidence="3" id="KW-1185">Reference proteome</keyword>
<dbReference type="EMBL" id="JRES01000568">
    <property type="protein sequence ID" value="KNC30155.1"/>
    <property type="molecule type" value="Genomic_DNA"/>
</dbReference>
<gene>
    <name evidence="2" type="ORF">FF38_09919</name>
</gene>
<evidence type="ECO:0000313" key="2">
    <source>
        <dbReference type="EMBL" id="KNC30155.1"/>
    </source>
</evidence>
<evidence type="ECO:0000313" key="3">
    <source>
        <dbReference type="Proteomes" id="UP000037069"/>
    </source>
</evidence>
<dbReference type="Proteomes" id="UP000037069">
    <property type="component" value="Unassembled WGS sequence"/>
</dbReference>
<reference evidence="2 3" key="1">
    <citation type="journal article" date="2015" name="Nat. Commun.">
        <title>Lucilia cuprina genome unlocks parasitic fly biology to underpin future interventions.</title>
        <authorList>
            <person name="Anstead C.A."/>
            <person name="Korhonen P.K."/>
            <person name="Young N.D."/>
            <person name="Hall R.S."/>
            <person name="Jex A.R."/>
            <person name="Murali S.C."/>
            <person name="Hughes D.S."/>
            <person name="Lee S.F."/>
            <person name="Perry T."/>
            <person name="Stroehlein A.J."/>
            <person name="Ansell B.R."/>
            <person name="Breugelmans B."/>
            <person name="Hofmann A."/>
            <person name="Qu J."/>
            <person name="Dugan S."/>
            <person name="Lee S.L."/>
            <person name="Chao H."/>
            <person name="Dinh H."/>
            <person name="Han Y."/>
            <person name="Doddapaneni H.V."/>
            <person name="Worley K.C."/>
            <person name="Muzny D.M."/>
            <person name="Ioannidis P."/>
            <person name="Waterhouse R.M."/>
            <person name="Zdobnov E.M."/>
            <person name="James P.J."/>
            <person name="Bagnall N.H."/>
            <person name="Kotze A.C."/>
            <person name="Gibbs R.A."/>
            <person name="Richards S."/>
            <person name="Batterham P."/>
            <person name="Gasser R.B."/>
        </authorList>
    </citation>
    <scope>NUCLEOTIDE SEQUENCE [LARGE SCALE GENOMIC DNA]</scope>
    <source>
        <strain evidence="2 3">LS</strain>
        <tissue evidence="2">Full body</tissue>
    </source>
</reference>
<dbReference type="AlphaFoldDB" id="A0A0L0CD27"/>
<sequence length="187" mass="21015">MAGENDSENFWEEEEEENFKENYGDGVNNTRGSIRGKFYFNWPKICHGRGRVGQSAQHPLLTKLCGEYDGEPYDTSTGYSRALPPGLVPKSVAIRFPTGLPPGDTNKNGAQQWGPEIRVSFQRLSLSSSHLVQRKSYCIKISHGFIVFATLERMILLSENHKGLLSALSQDHVHSILERGVRSKEHI</sequence>
<comment type="caution">
    <text evidence="2">The sequence shown here is derived from an EMBL/GenBank/DDBJ whole genome shotgun (WGS) entry which is preliminary data.</text>
</comment>
<name>A0A0L0CD27_LUCCU</name>
<feature type="compositionally biased region" description="Acidic residues" evidence="1">
    <location>
        <begin position="1"/>
        <end position="18"/>
    </location>
</feature>
<protein>
    <submittedName>
        <fullName evidence="2">Uncharacterized protein</fullName>
    </submittedName>
</protein>
<evidence type="ECO:0000256" key="1">
    <source>
        <dbReference type="SAM" id="MobiDB-lite"/>
    </source>
</evidence>